<feature type="region of interest" description="Disordered" evidence="1">
    <location>
        <begin position="141"/>
        <end position="163"/>
    </location>
</feature>
<feature type="compositionally biased region" description="Polar residues" evidence="1">
    <location>
        <begin position="93"/>
        <end position="103"/>
    </location>
</feature>
<feature type="compositionally biased region" description="Polar residues" evidence="1">
    <location>
        <begin position="145"/>
        <end position="163"/>
    </location>
</feature>
<evidence type="ECO:0000313" key="2">
    <source>
        <dbReference type="EMBL" id="KAF5204678.1"/>
    </source>
</evidence>
<protein>
    <submittedName>
        <fullName evidence="2">Uncharacterized protein</fullName>
    </submittedName>
</protein>
<dbReference type="PANTHER" id="PTHR33914:SF2">
    <property type="entry name" value="OS02G0582100 PROTEIN"/>
    <property type="match status" value="1"/>
</dbReference>
<reference evidence="2 3" key="1">
    <citation type="submission" date="2020-06" db="EMBL/GenBank/DDBJ databases">
        <title>Transcriptomic and genomic resources for Thalictrum thalictroides and T. hernandezii: Facilitating candidate gene discovery in an emerging model plant lineage.</title>
        <authorList>
            <person name="Arias T."/>
            <person name="Riano-Pachon D.M."/>
            <person name="Di Stilio V.S."/>
        </authorList>
    </citation>
    <scope>NUCLEOTIDE SEQUENCE [LARGE SCALE GENOMIC DNA]</scope>
    <source>
        <strain evidence="3">cv. WT478/WT964</strain>
        <tissue evidence="2">Leaves</tissue>
    </source>
</reference>
<dbReference type="InterPro" id="IPR040378">
    <property type="entry name" value="BASL"/>
</dbReference>
<keyword evidence="3" id="KW-1185">Reference proteome</keyword>
<feature type="compositionally biased region" description="Polar residues" evidence="1">
    <location>
        <begin position="11"/>
        <end position="20"/>
    </location>
</feature>
<gene>
    <name evidence="2" type="ORF">FRX31_005736</name>
</gene>
<accession>A0A7J6X716</accession>
<name>A0A7J6X716_THATH</name>
<dbReference type="AlphaFoldDB" id="A0A7J6X716"/>
<dbReference type="PANTHER" id="PTHR33914">
    <property type="entry name" value="18S PRE-RIBOSOMAL ASSEMBLY PROTEIN GAR2-LIKE PROTEIN"/>
    <property type="match status" value="1"/>
</dbReference>
<feature type="non-terminal residue" evidence="2">
    <location>
        <position position="1"/>
    </location>
</feature>
<dbReference type="Proteomes" id="UP000554482">
    <property type="component" value="Unassembled WGS sequence"/>
</dbReference>
<feature type="region of interest" description="Disordered" evidence="1">
    <location>
        <begin position="93"/>
        <end position="121"/>
    </location>
</feature>
<proteinExistence type="predicted"/>
<dbReference type="GO" id="GO:0009786">
    <property type="term" value="P:regulation of asymmetric cell division"/>
    <property type="evidence" value="ECO:0007669"/>
    <property type="project" value="InterPro"/>
</dbReference>
<feature type="compositionally biased region" description="Basic and acidic residues" evidence="1">
    <location>
        <begin position="56"/>
        <end position="73"/>
    </location>
</feature>
<organism evidence="2 3">
    <name type="scientific">Thalictrum thalictroides</name>
    <name type="common">Rue-anemone</name>
    <name type="synonym">Anemone thalictroides</name>
    <dbReference type="NCBI Taxonomy" id="46969"/>
    <lineage>
        <taxon>Eukaryota</taxon>
        <taxon>Viridiplantae</taxon>
        <taxon>Streptophyta</taxon>
        <taxon>Embryophyta</taxon>
        <taxon>Tracheophyta</taxon>
        <taxon>Spermatophyta</taxon>
        <taxon>Magnoliopsida</taxon>
        <taxon>Ranunculales</taxon>
        <taxon>Ranunculaceae</taxon>
        <taxon>Thalictroideae</taxon>
        <taxon>Thalictrum</taxon>
    </lineage>
</organism>
<comment type="caution">
    <text evidence="2">The sequence shown here is derived from an EMBL/GenBank/DDBJ whole genome shotgun (WGS) entry which is preliminary data.</text>
</comment>
<dbReference type="EMBL" id="JABWDY010005134">
    <property type="protein sequence ID" value="KAF5204678.1"/>
    <property type="molecule type" value="Genomic_DNA"/>
</dbReference>
<evidence type="ECO:0000256" key="1">
    <source>
        <dbReference type="SAM" id="MobiDB-lite"/>
    </source>
</evidence>
<feature type="region of interest" description="Disordered" evidence="1">
    <location>
        <begin position="56"/>
        <end position="75"/>
    </location>
</feature>
<sequence length="196" mass="21819">KGEQSLPRKMNTANQLYTSKKSSEKMDELVNEFLKEIIGESLAMVSSNHQLMTNVDWDKRQQQYDQDRSKEEDSTNFMVPSINEELNKGTHAKTCQTNGNIANGSEHFDFSSSGSETDDDKKDIEQDADYQLSDKCFATSKDGRLSSQLTPRNDPGESSFSMLTQSNNIAPAGSIPYCRTTSDGSTTSAHSFVFPM</sequence>
<evidence type="ECO:0000313" key="3">
    <source>
        <dbReference type="Proteomes" id="UP000554482"/>
    </source>
</evidence>
<feature type="region of interest" description="Disordered" evidence="1">
    <location>
        <begin position="1"/>
        <end position="22"/>
    </location>
</feature>